<reference evidence="7 8" key="1">
    <citation type="submission" date="2019-03" db="EMBL/GenBank/DDBJ databases">
        <title>Genomic Encyclopedia of Type Strains, Phase IV (KMG-IV): sequencing the most valuable type-strain genomes for metagenomic binning, comparative biology and taxonomic classification.</title>
        <authorList>
            <person name="Goeker M."/>
        </authorList>
    </citation>
    <scope>NUCLEOTIDE SEQUENCE [LARGE SCALE GENOMIC DNA]</scope>
    <source>
        <strain evidence="7 8">DSM 21667</strain>
    </source>
</reference>
<accession>A0A4V3DM29</accession>
<evidence type="ECO:0000256" key="4">
    <source>
        <dbReference type="SAM" id="SignalP"/>
    </source>
</evidence>
<dbReference type="Pfam" id="PF18416">
    <property type="entry name" value="GbpA_2"/>
    <property type="match status" value="1"/>
</dbReference>
<dbReference type="Gene3D" id="2.60.40.10">
    <property type="entry name" value="Immunoglobulins"/>
    <property type="match status" value="1"/>
</dbReference>
<comment type="caution">
    <text evidence="7">The sequence shown here is derived from an EMBL/GenBank/DDBJ whole genome shotgun (WGS) entry which is preliminary data.</text>
</comment>
<keyword evidence="3 4" id="KW-0732">Signal</keyword>
<dbReference type="PANTHER" id="PTHR34823:SF1">
    <property type="entry name" value="CHITIN-BINDING TYPE-4 DOMAIN-CONTAINING PROTEIN"/>
    <property type="match status" value="1"/>
</dbReference>
<dbReference type="EMBL" id="SNZH01000008">
    <property type="protein sequence ID" value="TDR42586.1"/>
    <property type="molecule type" value="Genomic_DNA"/>
</dbReference>
<dbReference type="AlphaFoldDB" id="A0A4V3DM29"/>
<keyword evidence="8" id="KW-1185">Reference proteome</keyword>
<dbReference type="InterPro" id="IPR013783">
    <property type="entry name" value="Ig-like_fold"/>
</dbReference>
<evidence type="ECO:0000313" key="7">
    <source>
        <dbReference type="EMBL" id="TDR42586.1"/>
    </source>
</evidence>
<dbReference type="RefSeq" id="WP_243746061.1">
    <property type="nucleotide sequence ID" value="NZ_SNZH01000008.1"/>
</dbReference>
<dbReference type="SUPFAM" id="SSF49299">
    <property type="entry name" value="PKD domain"/>
    <property type="match status" value="1"/>
</dbReference>
<dbReference type="Pfam" id="PF22352">
    <property type="entry name" value="K319L-like_PKD"/>
    <property type="match status" value="1"/>
</dbReference>
<sequence>MNPTIRTPLALALLGCAAALLAPVPAHSHGSMTTPPSRIYTCFLSGPETTTDPACVALKNANGTAPFYDWMSVNQANANSNHQAVVPDGKLCSGNNPTFSGLDLPRNDWQSTPIGPAADGSFEFIFRGTAPHSTKDWIFFISRDGWSPTQPLRWSDMFEFCRLGNVPLNNGNYHLRCPLPQGNGKRVIYTVWQRADSTEAFYTCMDVNLGNGSNPGWVDEGVLTAQSTLPAGTVVTLRLFNAAGNDVESTAHTVAQGQGSTSEWPFRFAQTINAQSAYARIGVLAGGTITPQQSATANHVYTSNSQNLSHQVEIRLPTTNQPPLAVIGASSTSVSGAANVVLTGSGSSDPEGAVLTYQWAVTSGSGASLSSNSGVQTTLQLTAPAQAQTVVARLSVSDGVNTATKTVSIAHQPAGGGSYDYVYPAGIGSYKPGITVVLGSDGNRYRCRPAPEGGWCNINSAYHYAPGTGTVWADAWTRL</sequence>
<keyword evidence="2" id="KW-0147">Chitin-binding</keyword>
<dbReference type="InterPro" id="IPR004302">
    <property type="entry name" value="Cellulose/chitin-bd_N"/>
</dbReference>
<evidence type="ECO:0000259" key="5">
    <source>
        <dbReference type="Pfam" id="PF03067"/>
    </source>
</evidence>
<evidence type="ECO:0000256" key="1">
    <source>
        <dbReference type="ARBA" id="ARBA00022525"/>
    </source>
</evidence>
<dbReference type="SUPFAM" id="SSF81296">
    <property type="entry name" value="E set domains"/>
    <property type="match status" value="1"/>
</dbReference>
<dbReference type="Pfam" id="PF03067">
    <property type="entry name" value="LPMO_10"/>
    <property type="match status" value="1"/>
</dbReference>
<dbReference type="InterPro" id="IPR035986">
    <property type="entry name" value="PKD_dom_sf"/>
</dbReference>
<feature type="chain" id="PRO_5020654749" evidence="4">
    <location>
        <begin position="29"/>
        <end position="479"/>
    </location>
</feature>
<dbReference type="Gene3D" id="3.30.70.2150">
    <property type="match status" value="1"/>
</dbReference>
<dbReference type="Gene3D" id="2.70.50.50">
    <property type="entry name" value="chitin-binding protein cbp21"/>
    <property type="match status" value="1"/>
</dbReference>
<proteinExistence type="predicted"/>
<feature type="domain" description="Chitin-binding type-4" evidence="5">
    <location>
        <begin position="29"/>
        <end position="207"/>
    </location>
</feature>
<evidence type="ECO:0000313" key="8">
    <source>
        <dbReference type="Proteomes" id="UP000295293"/>
    </source>
</evidence>
<gene>
    <name evidence="7" type="ORF">DFR29_108173</name>
</gene>
<dbReference type="InterPro" id="IPR014756">
    <property type="entry name" value="Ig_E-set"/>
</dbReference>
<dbReference type="CDD" id="cd21177">
    <property type="entry name" value="LPMO_AA10"/>
    <property type="match status" value="1"/>
</dbReference>
<evidence type="ECO:0000256" key="3">
    <source>
        <dbReference type="ARBA" id="ARBA00022729"/>
    </source>
</evidence>
<protein>
    <submittedName>
        <fullName evidence="7">Putative carbohydrate-binding protein with CBM5 and CBM33 domain</fullName>
    </submittedName>
</protein>
<organism evidence="7 8">
    <name type="scientific">Tahibacter aquaticus</name>
    <dbReference type="NCBI Taxonomy" id="520092"/>
    <lineage>
        <taxon>Bacteria</taxon>
        <taxon>Pseudomonadati</taxon>
        <taxon>Pseudomonadota</taxon>
        <taxon>Gammaproteobacteria</taxon>
        <taxon>Lysobacterales</taxon>
        <taxon>Rhodanobacteraceae</taxon>
        <taxon>Tahibacter</taxon>
    </lineage>
</organism>
<dbReference type="Proteomes" id="UP000295293">
    <property type="component" value="Unassembled WGS sequence"/>
</dbReference>
<dbReference type="PANTHER" id="PTHR34823">
    <property type="entry name" value="GLCNAC-BINDING PROTEIN A"/>
    <property type="match status" value="1"/>
</dbReference>
<keyword evidence="1" id="KW-0964">Secreted</keyword>
<feature type="domain" description="N-acetylglucosamine binding protein A" evidence="6">
    <location>
        <begin position="217"/>
        <end position="308"/>
    </location>
</feature>
<dbReference type="GO" id="GO:0008061">
    <property type="term" value="F:chitin binding"/>
    <property type="evidence" value="ECO:0007669"/>
    <property type="project" value="UniProtKB-KW"/>
</dbReference>
<evidence type="ECO:0000259" key="6">
    <source>
        <dbReference type="Pfam" id="PF18416"/>
    </source>
</evidence>
<feature type="signal peptide" evidence="4">
    <location>
        <begin position="1"/>
        <end position="28"/>
    </location>
</feature>
<dbReference type="InterPro" id="IPR051024">
    <property type="entry name" value="GlcNAc_Chitin_IntDeg"/>
</dbReference>
<dbReference type="InterPro" id="IPR041029">
    <property type="entry name" value="GbpA_2"/>
</dbReference>
<name>A0A4V3DM29_9GAMM</name>
<evidence type="ECO:0000256" key="2">
    <source>
        <dbReference type="ARBA" id="ARBA00022669"/>
    </source>
</evidence>